<evidence type="ECO:0000313" key="3">
    <source>
        <dbReference type="EMBL" id="MDN5216382.1"/>
    </source>
</evidence>
<feature type="compositionally biased region" description="Acidic residues" evidence="1">
    <location>
        <begin position="1587"/>
        <end position="1604"/>
    </location>
</feature>
<proteinExistence type="predicted"/>
<evidence type="ECO:0000256" key="2">
    <source>
        <dbReference type="SAM" id="SignalP"/>
    </source>
</evidence>
<evidence type="ECO:0000256" key="1">
    <source>
        <dbReference type="SAM" id="MobiDB-lite"/>
    </source>
</evidence>
<accession>A0ABT8LF36</accession>
<organism evidence="3 4">
    <name type="scientific">Agaribacillus aureus</name>
    <dbReference type="NCBI Taxonomy" id="3051825"/>
    <lineage>
        <taxon>Bacteria</taxon>
        <taxon>Pseudomonadati</taxon>
        <taxon>Bacteroidota</taxon>
        <taxon>Cytophagia</taxon>
        <taxon>Cytophagales</taxon>
        <taxon>Splendidivirgaceae</taxon>
        <taxon>Agaribacillus</taxon>
    </lineage>
</organism>
<keyword evidence="2" id="KW-0732">Signal</keyword>
<name>A0ABT8LF36_9BACT</name>
<feature type="chain" id="PRO_5046705776" evidence="2">
    <location>
        <begin position="20"/>
        <end position="1604"/>
    </location>
</feature>
<keyword evidence="4" id="KW-1185">Reference proteome</keyword>
<dbReference type="RefSeq" id="WP_346761719.1">
    <property type="nucleotide sequence ID" value="NZ_JAUJEB010000008.1"/>
</dbReference>
<reference evidence="3" key="1">
    <citation type="submission" date="2023-06" db="EMBL/GenBank/DDBJ databases">
        <title>Genomic of Agaribacillus aureum.</title>
        <authorList>
            <person name="Wang G."/>
        </authorList>
    </citation>
    <scope>NUCLEOTIDE SEQUENCE</scope>
    <source>
        <strain evidence="3">BMA12</strain>
    </source>
</reference>
<feature type="signal peptide" evidence="2">
    <location>
        <begin position="1"/>
        <end position="19"/>
    </location>
</feature>
<feature type="region of interest" description="Disordered" evidence="1">
    <location>
        <begin position="1580"/>
        <end position="1604"/>
    </location>
</feature>
<feature type="compositionally biased region" description="Acidic residues" evidence="1">
    <location>
        <begin position="176"/>
        <end position="214"/>
    </location>
</feature>
<feature type="region of interest" description="Disordered" evidence="1">
    <location>
        <begin position="176"/>
        <end position="231"/>
    </location>
</feature>
<comment type="caution">
    <text evidence="3">The sequence shown here is derived from an EMBL/GenBank/DDBJ whole genome shotgun (WGS) entry which is preliminary data.</text>
</comment>
<gene>
    <name evidence="3" type="ORF">QQ020_30215</name>
</gene>
<protein>
    <submittedName>
        <fullName evidence="3">Uncharacterized protein</fullName>
    </submittedName>
</protein>
<dbReference type="EMBL" id="JAUJEB010000008">
    <property type="protein sequence ID" value="MDN5216382.1"/>
    <property type="molecule type" value="Genomic_DNA"/>
</dbReference>
<dbReference type="Proteomes" id="UP001172083">
    <property type="component" value="Unassembled WGS sequence"/>
</dbReference>
<evidence type="ECO:0000313" key="4">
    <source>
        <dbReference type="Proteomes" id="UP001172083"/>
    </source>
</evidence>
<sequence length="1604" mass="181067">MKFKIICIFGLLLVAGYQAFSQVGKFKVDTAFATQVTQMMNRTKSPQAQEVGAAFEGLWNGNTFSADQKEKLMKIASGMYAKKVPARPHFENFFASIVYGVSNESLSGQTLTGLLEVSQKTVDQYGPKEIGNFFLNLKTIFDHRALYFSSFNKLYFENTSYKFDFIAPQEIVEEIIPEETEEEVTDQEDDDWFSDWDEEKSNDDWDTDWEDTNEPEPQPNNNQPLYETPQPQLAGPVITFESIDLIFVTTFDSTALINSSGSLMLKDNTFVGTGGKFNWSVAGLGPDSVYCHLDRYNFDVSKPKLSAENVKMSYVGKLDKAVAGVFDFESQRHESKEKARFPRFKSYDNDVKVKLASDDELIYKGGFSLEGGKISSSSLYAGPASIEVRNKGRRMFRSKALRYFMSDSLVEADVASIVIYQNGDSIVHPAIRIKYNFLNKHLVVLKDQGRYKYAPFFASYFNMDITADMIKWDLSADSLDISILNARSQIPAYFESQEYFNPDRFGEMTGIYKFHPLFLVVGYSRKINSSEFNVDDLIKFSKQPENVVRPAMEFLMSYHFIDYSVSSGEIKVRRKAYHNVLSKNRRKDFDNLLIASRLTNKPNATYHLPEDEMTVRGIDKFYISELLDVYIIPRNKEIRLKKNRDFTFDGQLFAGNFEYVGRNFTFKYDSFLVDMQSIDSVRFYIQEQDELGGEKTQLENKLVGSDSVDMRNAMAKGTMNRTSGTLLINKPNNKSARRVYPGYPSFSATSGAVVYFDGEEILGGAYKDQSVYFVIPPFKIDSLSESDVRSVGFEGTFVTSGLLPDFKEKLKIMPDNSLGFEHQAPISGYEIKGNKGKFFKTLTLDKNGLRGNGKIEYLSSTLESEDFVFYVDSIVAQGSKITMERETIGEANFPDAYVENYKMRWVPDKDSMYIHNIDQPIQLYESTASLNGFLNVTPKGVLGGGQLLTRGSEAISQELAFTSNFYSARHAKFEIKSSNPEKPALSGEDIRLHFDLVNNTADISPEIEGVAAINFPYAQMKTSITNAKWNLEDRSVKMEKPEEVDINSSYFYSTRKELDSLAFNAAAASYDINSLQLHVTGIPFIKVADAKVTPENNELTVLENSELQPLENASLVIDTLNGYHNLSDGHITIISRNEFVGDATYDLVAAADTFGIKFNSFELEPAGDGKKNKNLQTVSRGTIEEIENIRVSPGMIFKGTATMYATKQALELDGYVKLDLKKDSGYDTWIEYKSISDTQQVIINYDQIVTKDGTVPSSGLHFSTGDYSLYPSFVGQRRSLGDEDFFLPKGMLMFDEEMNAFKIEEPSKTNGSSFSGRSFTYDEGNAKITFEGPLQFLSPNSQVKLVAAGKGEGNMDTNEFDLNAFLVFDYNLPLTALNAMALDIQDLIERLGIPEAHEDKTKLLYKASEIMGERAATLYDEKTQEDYTALVSQSSELVKALAVSDIDLAWSEVDKAFYNPLDSKIGISNISRNDINALVDGFVEIRKTENGDIINVFLKISSSWYYMGFSDNRLVLYSNNEEFNDIIKDKTNVAKAKIGEYVFILAEMNEVQNFVDEFRKVYYDIDEPFVLDQPTEMVIDDSPTLETTEEKDPQEEVSDDDEGF</sequence>